<organism evidence="1 2">
    <name type="scientific">Viridothelium virens</name>
    <name type="common">Speckled blister lichen</name>
    <name type="synonym">Trypethelium virens</name>
    <dbReference type="NCBI Taxonomy" id="1048519"/>
    <lineage>
        <taxon>Eukaryota</taxon>
        <taxon>Fungi</taxon>
        <taxon>Dikarya</taxon>
        <taxon>Ascomycota</taxon>
        <taxon>Pezizomycotina</taxon>
        <taxon>Dothideomycetes</taxon>
        <taxon>Dothideomycetes incertae sedis</taxon>
        <taxon>Trypetheliales</taxon>
        <taxon>Trypetheliaceae</taxon>
        <taxon>Viridothelium</taxon>
    </lineage>
</organism>
<gene>
    <name evidence="1" type="ORF">EV356DRAFT_359884</name>
</gene>
<protein>
    <submittedName>
        <fullName evidence="1">Uncharacterized protein</fullName>
    </submittedName>
</protein>
<reference evidence="1" key="1">
    <citation type="journal article" date="2020" name="Stud. Mycol.">
        <title>101 Dothideomycetes genomes: a test case for predicting lifestyles and emergence of pathogens.</title>
        <authorList>
            <person name="Haridas S."/>
            <person name="Albert R."/>
            <person name="Binder M."/>
            <person name="Bloem J."/>
            <person name="Labutti K."/>
            <person name="Salamov A."/>
            <person name="Andreopoulos B."/>
            <person name="Baker S."/>
            <person name="Barry K."/>
            <person name="Bills G."/>
            <person name="Bluhm B."/>
            <person name="Cannon C."/>
            <person name="Castanera R."/>
            <person name="Culley D."/>
            <person name="Daum C."/>
            <person name="Ezra D."/>
            <person name="Gonzalez J."/>
            <person name="Henrissat B."/>
            <person name="Kuo A."/>
            <person name="Liang C."/>
            <person name="Lipzen A."/>
            <person name="Lutzoni F."/>
            <person name="Magnuson J."/>
            <person name="Mondo S."/>
            <person name="Nolan M."/>
            <person name="Ohm R."/>
            <person name="Pangilinan J."/>
            <person name="Park H.-J."/>
            <person name="Ramirez L."/>
            <person name="Alfaro M."/>
            <person name="Sun H."/>
            <person name="Tritt A."/>
            <person name="Yoshinaga Y."/>
            <person name="Zwiers L.-H."/>
            <person name="Turgeon B."/>
            <person name="Goodwin S."/>
            <person name="Spatafora J."/>
            <person name="Crous P."/>
            <person name="Grigoriev I."/>
        </authorList>
    </citation>
    <scope>NUCLEOTIDE SEQUENCE</scope>
    <source>
        <strain evidence="1">Tuck. ex Michener</strain>
    </source>
</reference>
<dbReference type="Proteomes" id="UP000800092">
    <property type="component" value="Unassembled WGS sequence"/>
</dbReference>
<evidence type="ECO:0000313" key="1">
    <source>
        <dbReference type="EMBL" id="KAF2237828.1"/>
    </source>
</evidence>
<dbReference type="EMBL" id="ML991778">
    <property type="protein sequence ID" value="KAF2237828.1"/>
    <property type="molecule type" value="Genomic_DNA"/>
</dbReference>
<accession>A0A6A6HJ38</accession>
<evidence type="ECO:0000313" key="2">
    <source>
        <dbReference type="Proteomes" id="UP000800092"/>
    </source>
</evidence>
<name>A0A6A6HJ38_VIRVR</name>
<sequence>MRKLHCLSRSCRNTVIIYFRHCTSTMSRSLNLLSPDNMNTLPEFLRRPGCRQRNEQLLHCMNEELLCDVLTAVPTFEECLELAKSTPQYFNVFCRHIRRLMDYFLAKTLPDPQLGYKLMAKEVKWEMRYQTWHRRFNQQHEWWLFMYQRLIATSLDLNVLFHKFQTLLHAVPDAVPVNWRFMSRRDFDVMFYSVLTKIHTPESTWSLLMHTAQGRIGDHRDTVVERVIMPHTFEQLFKFFKFFELLGACRADEAYREPMGEVGSRGMSIWQSDGVCGKFSSHSYGQLKQCFDDAMTMKSLIWPEVTLGEHGRTTQ</sequence>
<dbReference type="AlphaFoldDB" id="A0A6A6HJ38"/>
<keyword evidence="2" id="KW-1185">Reference proteome</keyword>
<proteinExistence type="predicted"/>